<organism evidence="11 12">
    <name type="scientific">Smittium culicis</name>
    <dbReference type="NCBI Taxonomy" id="133412"/>
    <lineage>
        <taxon>Eukaryota</taxon>
        <taxon>Fungi</taxon>
        <taxon>Fungi incertae sedis</taxon>
        <taxon>Zoopagomycota</taxon>
        <taxon>Kickxellomycotina</taxon>
        <taxon>Harpellomycetes</taxon>
        <taxon>Harpellales</taxon>
        <taxon>Legeriomycetaceae</taxon>
        <taxon>Smittium</taxon>
    </lineage>
</organism>
<evidence type="ECO:0000256" key="7">
    <source>
        <dbReference type="ARBA" id="ARBA00022989"/>
    </source>
</evidence>
<dbReference type="GO" id="GO:0043332">
    <property type="term" value="C:mating projection tip"/>
    <property type="evidence" value="ECO:0007669"/>
    <property type="project" value="UniProtKB-UniRule"/>
</dbReference>
<evidence type="ECO:0000313" key="12">
    <source>
        <dbReference type="Proteomes" id="UP000187429"/>
    </source>
</evidence>
<dbReference type="GO" id="GO:0032220">
    <property type="term" value="P:plasma membrane fusion involved in cytogamy"/>
    <property type="evidence" value="ECO:0007669"/>
    <property type="project" value="TreeGrafter"/>
</dbReference>
<evidence type="ECO:0000256" key="1">
    <source>
        <dbReference type="ARBA" id="ARBA00002512"/>
    </source>
</evidence>
<dbReference type="GO" id="GO:0005886">
    <property type="term" value="C:plasma membrane"/>
    <property type="evidence" value="ECO:0007669"/>
    <property type="project" value="UniProtKB-SubCell"/>
</dbReference>
<evidence type="ECO:0000256" key="6">
    <source>
        <dbReference type="ARBA" id="ARBA00022971"/>
    </source>
</evidence>
<keyword evidence="12" id="KW-1185">Reference proteome</keyword>
<comment type="caution">
    <text evidence="10">Lacks conserved residue(s) required for the propagation of feature annotation.</text>
</comment>
<evidence type="ECO:0000313" key="11">
    <source>
        <dbReference type="EMBL" id="OMJ09343.1"/>
    </source>
</evidence>
<sequence>MAQKSKENVSDACDSLSQTISFILNVPGNSITESLQSIDNITNNSLSTISSLIHKSADISGLIVELVVKIYIGTTICLLRVLAESSLDIISGTAKSFETAAQSAINSVLSSVTDGVQSISGGLASAAIGINSLLGKLNINTNMSNVTSSLNSTIVNSLSKNITIELPTDWIKKIDIFKNSIPTEDELYSKLANVTSYPASLLSNSFSTFISNHKLSLSKDFNYNPLQLNVCPKNIENLLIDPIHSAIKSILMVGLVSLILLILISIVINAFFIKKNFLFELKSLSKFQSDIDAYTSTHNPLNQNFQSLSHLNDDHLIAPKKFQNEHDKNPFTPQIYSSPKFSSLEFHENGCLERTPKISVTKSINSNDKCFTKNCSPQDDIFYAPTKNNLLKTSFSSKLDSSKNNENISLGSENLIFKFHEKYPPKKSSNSSDLDRFSIDLLDMYYCTKIKFLKIVKNNVNSFTSSRKSANSVRWLAHFIYEKTLITLFIIGFFGLVVFSVQKRYIASVQSKIAPEIALKLENIKTSIKTDHIITINTYLSDYVISTNNQINSSSQTLNSGLLEFSSSAKFINSTLENFVSSYTNLISTTFNNTIFLAPILGYVNCTVTKKIQTVQSIITHIDPTLNSLNFTLPTLPNLNINFNSSKLSKPITSGFDHFSRLIIGSRIISYDLKTSNKNHKHFPSSISFRSNNILITTNSSNYEMIISDAKRFGGYSGGLLKLISDPVLDFTNKQITISWFLMIPWSVVIVLGCVQTLINHF</sequence>
<dbReference type="OrthoDB" id="10248838at2759"/>
<feature type="transmembrane region" description="Helical" evidence="10">
    <location>
        <begin position="484"/>
        <end position="501"/>
    </location>
</feature>
<dbReference type="AlphaFoldDB" id="A0A1R1X3X8"/>
<comment type="subcellular location">
    <subcellularLocation>
        <location evidence="3">Cell envelope</location>
    </subcellularLocation>
    <subcellularLocation>
        <location evidence="10">Cell membrane</location>
        <topology evidence="10">Multi-pass membrane protein</topology>
    </subcellularLocation>
    <subcellularLocation>
        <location evidence="2">Endomembrane system</location>
        <topology evidence="2">Multi-pass membrane protein</topology>
    </subcellularLocation>
</comment>
<evidence type="ECO:0000256" key="5">
    <source>
        <dbReference type="ARBA" id="ARBA00022692"/>
    </source>
</evidence>
<keyword evidence="5 10" id="KW-0812">Transmembrane</keyword>
<dbReference type="PANTHER" id="PTHR31030">
    <property type="entry name" value="PLASMA MEMBRANE FUSION PROTEIN PRM1"/>
    <property type="match status" value="1"/>
</dbReference>
<name>A0A1R1X3X8_9FUNG</name>
<dbReference type="Proteomes" id="UP000187429">
    <property type="component" value="Unassembled WGS sequence"/>
</dbReference>
<protein>
    <recommendedName>
        <fullName evidence="10">Plasma membrane fusion protein PRM1</fullName>
    </recommendedName>
</protein>
<dbReference type="InterPro" id="IPR026777">
    <property type="entry name" value="PRM1"/>
</dbReference>
<evidence type="ECO:0000256" key="8">
    <source>
        <dbReference type="ARBA" id="ARBA00023136"/>
    </source>
</evidence>
<keyword evidence="7 10" id="KW-1133">Transmembrane helix</keyword>
<keyword evidence="6 10" id="KW-0184">Conjugation</keyword>
<feature type="transmembrane region" description="Helical" evidence="10">
    <location>
        <begin position="738"/>
        <end position="759"/>
    </location>
</feature>
<dbReference type="GO" id="GO:0012505">
    <property type="term" value="C:endomembrane system"/>
    <property type="evidence" value="ECO:0007669"/>
    <property type="project" value="UniProtKB-SubCell"/>
</dbReference>
<keyword evidence="9" id="KW-0325">Glycoprotein</keyword>
<comment type="caution">
    <text evidence="11">The sequence shown here is derived from an EMBL/GenBank/DDBJ whole genome shotgun (WGS) entry which is preliminary data.</text>
</comment>
<comment type="similarity">
    <text evidence="4 10">Belongs to the PRM1 family.</text>
</comment>
<feature type="transmembrane region" description="Helical" evidence="10">
    <location>
        <begin position="250"/>
        <end position="273"/>
    </location>
</feature>
<dbReference type="EMBL" id="LSSM01007089">
    <property type="protein sequence ID" value="OMJ09343.1"/>
    <property type="molecule type" value="Genomic_DNA"/>
</dbReference>
<evidence type="ECO:0000256" key="4">
    <source>
        <dbReference type="ARBA" id="ARBA00010780"/>
    </source>
</evidence>
<keyword evidence="8 10" id="KW-0472">Membrane</keyword>
<comment type="function">
    <text evidence="1 10">Involved in cell fusion during mating by stabilizing the plasma membrane fusion event.</text>
</comment>
<reference evidence="12" key="1">
    <citation type="submission" date="2017-01" db="EMBL/GenBank/DDBJ databases">
        <authorList>
            <person name="Wang Y."/>
            <person name="White M."/>
            <person name="Kvist S."/>
            <person name="Moncalvo J.-M."/>
        </authorList>
    </citation>
    <scope>NUCLEOTIDE SEQUENCE [LARGE SCALE GENOMIC DNA]</scope>
    <source>
        <strain evidence="12">ID-206-W2</strain>
    </source>
</reference>
<evidence type="ECO:0000256" key="2">
    <source>
        <dbReference type="ARBA" id="ARBA00004127"/>
    </source>
</evidence>
<gene>
    <name evidence="11" type="ORF">AYI69_g10714</name>
</gene>
<accession>A0A1R1X3X8</accession>
<proteinExistence type="inferred from homology"/>
<keyword evidence="10" id="KW-1003">Cell membrane</keyword>
<evidence type="ECO:0000256" key="9">
    <source>
        <dbReference type="ARBA" id="ARBA00023180"/>
    </source>
</evidence>
<dbReference type="PANTHER" id="PTHR31030:SF1">
    <property type="entry name" value="PLASMA MEMBRANE FUSION PROTEIN PRM1"/>
    <property type="match status" value="1"/>
</dbReference>
<evidence type="ECO:0000256" key="3">
    <source>
        <dbReference type="ARBA" id="ARBA00004196"/>
    </source>
</evidence>
<evidence type="ECO:0000256" key="10">
    <source>
        <dbReference type="RuleBase" id="RU366035"/>
    </source>
</evidence>